<feature type="coiled-coil region" evidence="1">
    <location>
        <begin position="229"/>
        <end position="263"/>
    </location>
</feature>
<evidence type="ECO:0008006" key="5">
    <source>
        <dbReference type="Google" id="ProtNLM"/>
    </source>
</evidence>
<evidence type="ECO:0000313" key="3">
    <source>
        <dbReference type="EMBL" id="CAI2372263.1"/>
    </source>
</evidence>
<evidence type="ECO:0000313" key="4">
    <source>
        <dbReference type="Proteomes" id="UP001295684"/>
    </source>
</evidence>
<comment type="caution">
    <text evidence="3">The sequence shown here is derived from an EMBL/GenBank/DDBJ whole genome shotgun (WGS) entry which is preliminary data.</text>
</comment>
<keyword evidence="1" id="KW-0175">Coiled coil</keyword>
<evidence type="ECO:0000256" key="2">
    <source>
        <dbReference type="SAM" id="MobiDB-lite"/>
    </source>
</evidence>
<protein>
    <recommendedName>
        <fullName evidence="5">CUE domain-containing protein</fullName>
    </recommendedName>
</protein>
<organism evidence="3 4">
    <name type="scientific">Euplotes crassus</name>
    <dbReference type="NCBI Taxonomy" id="5936"/>
    <lineage>
        <taxon>Eukaryota</taxon>
        <taxon>Sar</taxon>
        <taxon>Alveolata</taxon>
        <taxon>Ciliophora</taxon>
        <taxon>Intramacronucleata</taxon>
        <taxon>Spirotrichea</taxon>
        <taxon>Hypotrichia</taxon>
        <taxon>Euplotida</taxon>
        <taxon>Euplotidae</taxon>
        <taxon>Moneuplotes</taxon>
    </lineage>
</organism>
<accession>A0AAD1UML3</accession>
<keyword evidence="4" id="KW-1185">Reference proteome</keyword>
<reference evidence="3" key="1">
    <citation type="submission" date="2023-07" db="EMBL/GenBank/DDBJ databases">
        <authorList>
            <consortium name="AG Swart"/>
            <person name="Singh M."/>
            <person name="Singh A."/>
            <person name="Seah K."/>
            <person name="Emmerich C."/>
        </authorList>
    </citation>
    <scope>NUCLEOTIDE SEQUENCE</scope>
    <source>
        <strain evidence="3">DP1</strain>
    </source>
</reference>
<name>A0AAD1UML3_EUPCR</name>
<sequence length="290" mass="33082">MPKSLKGFRQAKRFKKTHCEGNQYVEISHKIPFTRLKLQFPDLNEESLQTLLEECDNDMMKAINSLNKGKSSSFNCNPFHKNQEHSSNFDPSGNFEVKRKRRFNEISVDSTFASQAPSQVGDIGQKIPFTENSKKIDQIIEDFSSGLLFKLKSSWDEENALSLIKNSLSNFADQINTSTSSSFHKAKSTEGKDFEEKRKIISDTIKKLMKDNVALKKGIRILCKMNEENDHKTSQFDNLAREYQRLKEENQKLERGLNFYKYANGGPQGCNDGAFSNSNNYRDNGGPGAY</sequence>
<gene>
    <name evidence="3" type="ORF">ECRASSUSDP1_LOCUS13591</name>
</gene>
<dbReference type="EMBL" id="CAMPGE010013535">
    <property type="protein sequence ID" value="CAI2372263.1"/>
    <property type="molecule type" value="Genomic_DNA"/>
</dbReference>
<dbReference type="CDD" id="cd14279">
    <property type="entry name" value="CUE"/>
    <property type="match status" value="1"/>
</dbReference>
<dbReference type="AlphaFoldDB" id="A0AAD1UML3"/>
<evidence type="ECO:0000256" key="1">
    <source>
        <dbReference type="SAM" id="Coils"/>
    </source>
</evidence>
<dbReference type="Proteomes" id="UP001295684">
    <property type="component" value="Unassembled WGS sequence"/>
</dbReference>
<proteinExistence type="predicted"/>
<feature type="region of interest" description="Disordered" evidence="2">
    <location>
        <begin position="271"/>
        <end position="290"/>
    </location>
</feature>